<dbReference type="AlphaFoldDB" id="A0A2P5D2X2"/>
<evidence type="ECO:0000313" key="1">
    <source>
        <dbReference type="EMBL" id="PON67649.1"/>
    </source>
</evidence>
<gene>
    <name evidence="1" type="ORF">PanWU01x14_100730</name>
</gene>
<proteinExistence type="predicted"/>
<name>A0A2P5D2X2_PARAD</name>
<accession>A0A2P5D2X2</accession>
<sequence>KKRFGWNHRCKVRSKGWEGPGPWPCFQGTNWETAHAKCQVHATRGGTHCSPS</sequence>
<evidence type="ECO:0000313" key="2">
    <source>
        <dbReference type="Proteomes" id="UP000237105"/>
    </source>
</evidence>
<dbReference type="Proteomes" id="UP000237105">
    <property type="component" value="Unassembled WGS sequence"/>
</dbReference>
<protein>
    <submittedName>
        <fullName evidence="1">Uncharacterized protein</fullName>
    </submittedName>
</protein>
<organism evidence="1 2">
    <name type="scientific">Parasponia andersonii</name>
    <name type="common">Sponia andersonii</name>
    <dbReference type="NCBI Taxonomy" id="3476"/>
    <lineage>
        <taxon>Eukaryota</taxon>
        <taxon>Viridiplantae</taxon>
        <taxon>Streptophyta</taxon>
        <taxon>Embryophyta</taxon>
        <taxon>Tracheophyta</taxon>
        <taxon>Spermatophyta</taxon>
        <taxon>Magnoliopsida</taxon>
        <taxon>eudicotyledons</taxon>
        <taxon>Gunneridae</taxon>
        <taxon>Pentapetalae</taxon>
        <taxon>rosids</taxon>
        <taxon>fabids</taxon>
        <taxon>Rosales</taxon>
        <taxon>Cannabaceae</taxon>
        <taxon>Parasponia</taxon>
    </lineage>
</organism>
<reference evidence="2" key="1">
    <citation type="submission" date="2016-06" db="EMBL/GenBank/DDBJ databases">
        <title>Parallel loss of symbiosis genes in relatives of nitrogen-fixing non-legume Parasponia.</title>
        <authorList>
            <person name="Van Velzen R."/>
            <person name="Holmer R."/>
            <person name="Bu F."/>
            <person name="Rutten L."/>
            <person name="Van Zeijl A."/>
            <person name="Liu W."/>
            <person name="Santuari L."/>
            <person name="Cao Q."/>
            <person name="Sharma T."/>
            <person name="Shen D."/>
            <person name="Roswanjaya Y."/>
            <person name="Wardhani T."/>
            <person name="Kalhor M.S."/>
            <person name="Jansen J."/>
            <person name="Van den Hoogen J."/>
            <person name="Gungor B."/>
            <person name="Hartog M."/>
            <person name="Hontelez J."/>
            <person name="Verver J."/>
            <person name="Yang W.-C."/>
            <person name="Schijlen E."/>
            <person name="Repin R."/>
            <person name="Schilthuizen M."/>
            <person name="Schranz E."/>
            <person name="Heidstra R."/>
            <person name="Miyata K."/>
            <person name="Fedorova E."/>
            <person name="Kohlen W."/>
            <person name="Bisseling T."/>
            <person name="Smit S."/>
            <person name="Geurts R."/>
        </authorList>
    </citation>
    <scope>NUCLEOTIDE SEQUENCE [LARGE SCALE GENOMIC DNA]</scope>
    <source>
        <strain evidence="2">cv. WU1-14</strain>
    </source>
</reference>
<dbReference type="EMBL" id="JXTB01000069">
    <property type="protein sequence ID" value="PON67649.1"/>
    <property type="molecule type" value="Genomic_DNA"/>
</dbReference>
<keyword evidence="2" id="KW-1185">Reference proteome</keyword>
<comment type="caution">
    <text evidence="1">The sequence shown here is derived from an EMBL/GenBank/DDBJ whole genome shotgun (WGS) entry which is preliminary data.</text>
</comment>
<feature type="non-terminal residue" evidence="1">
    <location>
        <position position="1"/>
    </location>
</feature>